<dbReference type="Pfam" id="PF13715">
    <property type="entry name" value="CarbopepD_reg_2"/>
    <property type="match status" value="1"/>
</dbReference>
<evidence type="ECO:0000313" key="1">
    <source>
        <dbReference type="EMBL" id="PQA59399.1"/>
    </source>
</evidence>
<sequence length="263" mass="29671">MNTRRKAIHLFTVTFAKGNSLFCMTKRLIIALSALLLVGLSTEHGMAQGQVKAIQFSGVVVGGKQSEVLPSATINIANTGRGTVTSNNGYFNIPVFPGDSIIFSYTGYRKQYLVIPKNYNEPSYSAKVQLREDAITLREVKVYPFRNFEEFKKEFLTMNLPDQQEREALARNMDPDYLRRMAASQPGGVNSGFQASQNQITNYNANKGFANTIPFFNPLAWASWIKSVKDGALKDNSWKEIYKDAPTLNTNRDSYIRQQRRNN</sequence>
<keyword evidence="2" id="KW-1185">Reference proteome</keyword>
<reference evidence="2" key="1">
    <citation type="submission" date="2018-02" db="EMBL/GenBank/DDBJ databases">
        <title>Genome sequencing of Solimonas sp. HR-BB.</title>
        <authorList>
            <person name="Lee Y."/>
            <person name="Jeon C.O."/>
        </authorList>
    </citation>
    <scope>NUCLEOTIDE SEQUENCE [LARGE SCALE GENOMIC DNA]</scope>
    <source>
        <strain evidence="2">HR-U</strain>
    </source>
</reference>
<dbReference type="OrthoDB" id="1115630at2"/>
<evidence type="ECO:0008006" key="3">
    <source>
        <dbReference type="Google" id="ProtNLM"/>
    </source>
</evidence>
<dbReference type="SUPFAM" id="SSF49464">
    <property type="entry name" value="Carboxypeptidase regulatory domain-like"/>
    <property type="match status" value="1"/>
</dbReference>
<comment type="caution">
    <text evidence="1">The sequence shown here is derived from an EMBL/GenBank/DDBJ whole genome shotgun (WGS) entry which is preliminary data.</text>
</comment>
<dbReference type="Gene3D" id="2.60.40.1120">
    <property type="entry name" value="Carboxypeptidase-like, regulatory domain"/>
    <property type="match status" value="1"/>
</dbReference>
<gene>
    <name evidence="1" type="ORF">C5O19_07025</name>
</gene>
<dbReference type="AlphaFoldDB" id="A0A2S7IP09"/>
<proteinExistence type="predicted"/>
<protein>
    <recommendedName>
        <fullName evidence="3">Carboxypeptidase-like regulatory domain-containing protein</fullName>
    </recommendedName>
</protein>
<evidence type="ECO:0000313" key="2">
    <source>
        <dbReference type="Proteomes" id="UP000239590"/>
    </source>
</evidence>
<organism evidence="1 2">
    <name type="scientific">Siphonobacter curvatus</name>
    <dbReference type="NCBI Taxonomy" id="2094562"/>
    <lineage>
        <taxon>Bacteria</taxon>
        <taxon>Pseudomonadati</taxon>
        <taxon>Bacteroidota</taxon>
        <taxon>Cytophagia</taxon>
        <taxon>Cytophagales</taxon>
        <taxon>Cytophagaceae</taxon>
        <taxon>Siphonobacter</taxon>
    </lineage>
</organism>
<dbReference type="EMBL" id="PTRA01000001">
    <property type="protein sequence ID" value="PQA59399.1"/>
    <property type="molecule type" value="Genomic_DNA"/>
</dbReference>
<name>A0A2S7IP09_9BACT</name>
<dbReference type="Proteomes" id="UP000239590">
    <property type="component" value="Unassembled WGS sequence"/>
</dbReference>
<dbReference type="InterPro" id="IPR008969">
    <property type="entry name" value="CarboxyPept-like_regulatory"/>
</dbReference>
<accession>A0A2S7IP09</accession>